<dbReference type="Gene3D" id="3.30.1360.120">
    <property type="entry name" value="Probable tRNA modification gtpase trme, domain 1"/>
    <property type="match status" value="1"/>
</dbReference>
<dbReference type="FunFam" id="2.40.30.110:FF:000008">
    <property type="entry name" value="Sarcosine dehydrogenase"/>
    <property type="match status" value="1"/>
</dbReference>
<comment type="caution">
    <text evidence="6">The sequence shown here is derived from an EMBL/GenBank/DDBJ whole genome shotgun (WGS) entry which is preliminary data.</text>
</comment>
<dbReference type="Gene3D" id="3.30.9.10">
    <property type="entry name" value="D-Amino Acid Oxidase, subunit A, domain 2"/>
    <property type="match status" value="1"/>
</dbReference>
<name>A0AAV8VZ89_9CUCU</name>
<evidence type="ECO:0000259" key="2">
    <source>
        <dbReference type="Pfam" id="PF01266"/>
    </source>
</evidence>
<dbReference type="Gene3D" id="3.30.70.1400">
    <property type="entry name" value="Aminomethyltransferase beta-barrel domains"/>
    <property type="match status" value="1"/>
</dbReference>
<dbReference type="InterPro" id="IPR006076">
    <property type="entry name" value="FAD-dep_OxRdtase"/>
</dbReference>
<dbReference type="InterPro" id="IPR029043">
    <property type="entry name" value="GcvT/YgfZ_C"/>
</dbReference>
<protein>
    <recommendedName>
        <fullName evidence="8">Sarcosine dehydrogenase, mitochondrial</fullName>
    </recommendedName>
</protein>
<evidence type="ECO:0000259" key="5">
    <source>
        <dbReference type="Pfam" id="PF16350"/>
    </source>
</evidence>
<dbReference type="AlphaFoldDB" id="A0AAV8VZ89"/>
<keyword evidence="7" id="KW-1185">Reference proteome</keyword>
<dbReference type="Proteomes" id="UP001159042">
    <property type="component" value="Unassembled WGS sequence"/>
</dbReference>
<reference evidence="6 7" key="1">
    <citation type="journal article" date="2023" name="Insect Mol. Biol.">
        <title>Genome sequencing provides insights into the evolution of gene families encoding plant cell wall-degrading enzymes in longhorned beetles.</title>
        <authorList>
            <person name="Shin N.R."/>
            <person name="Okamura Y."/>
            <person name="Kirsch R."/>
            <person name="Pauchet Y."/>
        </authorList>
    </citation>
    <scope>NUCLEOTIDE SEQUENCE [LARGE SCALE GENOMIC DNA]</scope>
    <source>
        <strain evidence="6">EAD_L_NR</strain>
    </source>
</reference>
<sequence length="895" mass="100531">MLRIRYGGVVRRNPRGWFNLKYLKRNLSSENSIPKQADVVVIGGGVIGCSTFYHLCKRGIKAILLERHKVTSGTTWHTGALVWSLRGNDVDTLLLRRTRELLGSLEEETGVDPGWNQCGGIFIARTNERMEEYKRIHTLGHYFNIENHLVSPNEAQKLCPMLNPKAFTGALWIPTDGYTDPSTYCSALIKGATTNGGVLYENTPVTNILTEATMNNEKKIIGVETTKGVIKTGIVVNACGAWSQDLCQKIGLNLPITPIKHGYVLTASVPGAKGTPQIRDHDGEFYFRTSGDAVLIGFYEINPEILKEVAPDFQFGLYDLDKALFEPYLKKCYQLCPTFEKAGIRKDIYGPETFTPDHNALLGEDPKCVGLFQASGFNSLGMQLSGGVGEQLAAWVALGRPELPLHNYDIRRFTQVHRQDRAWITETSHEAYAMSYRTKYPNDQPLAGRNHRIDAFHEALIASGAVMESALSWERPAYFVKDRTAPVRGYDWYGNYGHVPNEDTRYLKELEQDCTFDFSKHHDLIKEEALAARNNVALFNLSSYTKMYLAGPDAEEAADWLFTADLGREPGSVVYTCSLNSRGGVEADVTVIPLEEGAGTLVGPILKGKGYYITAEARAGYLIKSHFRKQLYRKNFKSLVTEMTGRIGILSIQGPKSGELLQSITEYPITDEVIPYGMSKLIKINGHTCRVLRISYIGELGYEIHIPFASCVPVFNKVIDAGRGFELKHAGFRALDSLGCEKGYHLINKDLRIDDNPVEAGLTRFCRKDGQYLGKQAVERVKQEGVKKKRVFFTLQEPVALYGYETIWRDDDVVGFLRRGDYGFSLDSSIGIGYVEHPKGKTVDSEFLKSGSYQIEVRNKKFPATLFLNSPFDPTNQRIFGRYEHQFEEQYHFED</sequence>
<dbReference type="Gene3D" id="2.40.30.110">
    <property type="entry name" value="Aminomethyltransferase beta-barrel domains"/>
    <property type="match status" value="1"/>
</dbReference>
<feature type="domain" description="FAD dependent oxidoreductase central" evidence="5">
    <location>
        <begin position="399"/>
        <end position="452"/>
    </location>
</feature>
<dbReference type="PANTHER" id="PTHR43757:SF11">
    <property type="entry name" value="SARCOSINE DEHYDROGENASE"/>
    <property type="match status" value="1"/>
</dbReference>
<dbReference type="InterPro" id="IPR032503">
    <property type="entry name" value="FAO_M"/>
</dbReference>
<dbReference type="PANTHER" id="PTHR43757">
    <property type="entry name" value="AMINOMETHYLTRANSFERASE"/>
    <property type="match status" value="1"/>
</dbReference>
<feature type="domain" description="FAD dependent oxidoreductase" evidence="2">
    <location>
        <begin position="38"/>
        <end position="395"/>
    </location>
</feature>
<dbReference type="InterPro" id="IPR028896">
    <property type="entry name" value="GcvT/YgfZ/DmdA"/>
</dbReference>
<evidence type="ECO:0000259" key="4">
    <source>
        <dbReference type="Pfam" id="PF08669"/>
    </source>
</evidence>
<dbReference type="GO" id="GO:0005739">
    <property type="term" value="C:mitochondrion"/>
    <property type="evidence" value="ECO:0007669"/>
    <property type="project" value="TreeGrafter"/>
</dbReference>
<evidence type="ECO:0000259" key="3">
    <source>
        <dbReference type="Pfam" id="PF01571"/>
    </source>
</evidence>
<comment type="similarity">
    <text evidence="1">Belongs to the GcvT family.</text>
</comment>
<evidence type="ECO:0000313" key="7">
    <source>
        <dbReference type="Proteomes" id="UP001159042"/>
    </source>
</evidence>
<evidence type="ECO:0000313" key="6">
    <source>
        <dbReference type="EMBL" id="KAJ8919613.1"/>
    </source>
</evidence>
<dbReference type="EMBL" id="JANEYG010000017">
    <property type="protein sequence ID" value="KAJ8919613.1"/>
    <property type="molecule type" value="Genomic_DNA"/>
</dbReference>
<dbReference type="SUPFAM" id="SSF51905">
    <property type="entry name" value="FAD/NAD(P)-binding domain"/>
    <property type="match status" value="1"/>
</dbReference>
<dbReference type="Pfam" id="PF01571">
    <property type="entry name" value="GCV_T"/>
    <property type="match status" value="1"/>
</dbReference>
<dbReference type="Pfam" id="PF16350">
    <property type="entry name" value="FAO_M"/>
    <property type="match status" value="1"/>
</dbReference>
<dbReference type="InterPro" id="IPR006222">
    <property type="entry name" value="GCVT_N"/>
</dbReference>
<dbReference type="SUPFAM" id="SSF54373">
    <property type="entry name" value="FAD-linked reductases, C-terminal domain"/>
    <property type="match status" value="1"/>
</dbReference>
<evidence type="ECO:0008006" key="8">
    <source>
        <dbReference type="Google" id="ProtNLM"/>
    </source>
</evidence>
<dbReference type="InterPro" id="IPR036188">
    <property type="entry name" value="FAD/NAD-bd_sf"/>
</dbReference>
<dbReference type="Gene3D" id="3.50.50.60">
    <property type="entry name" value="FAD/NAD(P)-binding domain"/>
    <property type="match status" value="1"/>
</dbReference>
<accession>A0AAV8VZ89</accession>
<feature type="domain" description="GCVT N-terminal" evidence="3">
    <location>
        <begin position="456"/>
        <end position="769"/>
    </location>
</feature>
<organism evidence="6 7">
    <name type="scientific">Exocentrus adspersus</name>
    <dbReference type="NCBI Taxonomy" id="1586481"/>
    <lineage>
        <taxon>Eukaryota</taxon>
        <taxon>Metazoa</taxon>
        <taxon>Ecdysozoa</taxon>
        <taxon>Arthropoda</taxon>
        <taxon>Hexapoda</taxon>
        <taxon>Insecta</taxon>
        <taxon>Pterygota</taxon>
        <taxon>Neoptera</taxon>
        <taxon>Endopterygota</taxon>
        <taxon>Coleoptera</taxon>
        <taxon>Polyphaga</taxon>
        <taxon>Cucujiformia</taxon>
        <taxon>Chrysomeloidea</taxon>
        <taxon>Cerambycidae</taxon>
        <taxon>Lamiinae</taxon>
        <taxon>Acanthocinini</taxon>
        <taxon>Exocentrus</taxon>
    </lineage>
</organism>
<dbReference type="Pfam" id="PF01266">
    <property type="entry name" value="DAO"/>
    <property type="match status" value="1"/>
</dbReference>
<feature type="domain" description="Aminomethyltransferase C-terminal" evidence="4">
    <location>
        <begin position="788"/>
        <end position="872"/>
    </location>
</feature>
<dbReference type="SUPFAM" id="SSF101790">
    <property type="entry name" value="Aminomethyltransferase beta-barrel domain"/>
    <property type="match status" value="1"/>
</dbReference>
<dbReference type="SUPFAM" id="SSF103025">
    <property type="entry name" value="Folate-binding domain"/>
    <property type="match status" value="1"/>
</dbReference>
<evidence type="ECO:0000256" key="1">
    <source>
        <dbReference type="ARBA" id="ARBA00008609"/>
    </source>
</evidence>
<gene>
    <name evidence="6" type="ORF">NQ315_002235</name>
</gene>
<dbReference type="InterPro" id="IPR027266">
    <property type="entry name" value="TrmE/GcvT-like"/>
</dbReference>
<proteinExistence type="inferred from homology"/>
<dbReference type="Pfam" id="PF08669">
    <property type="entry name" value="GCV_T_C"/>
    <property type="match status" value="1"/>
</dbReference>
<dbReference type="InterPro" id="IPR013977">
    <property type="entry name" value="GcvT_C"/>
</dbReference>